<evidence type="ECO:0000259" key="5">
    <source>
        <dbReference type="PROSITE" id="PS50405"/>
    </source>
</evidence>
<dbReference type="InterPro" id="IPR010987">
    <property type="entry name" value="Glutathione-S-Trfase_C-like"/>
</dbReference>
<dbReference type="EC" id="2.5.1.18" evidence="1"/>
<evidence type="ECO:0000313" key="7">
    <source>
        <dbReference type="RefSeq" id="XP_019644573.1"/>
    </source>
</evidence>
<dbReference type="GeneID" id="109485413"/>
<dbReference type="PANTHER" id="PTHR11571:SF224">
    <property type="entry name" value="HEMATOPOIETIC PROSTAGLANDIN D SYNTHASE"/>
    <property type="match status" value="1"/>
</dbReference>
<dbReference type="SFLD" id="SFLDS00019">
    <property type="entry name" value="Glutathione_Transferase_(cytos"/>
    <property type="match status" value="1"/>
</dbReference>
<dbReference type="SFLD" id="SFLDG01205">
    <property type="entry name" value="AMPS.1"/>
    <property type="match status" value="1"/>
</dbReference>
<dbReference type="CDD" id="cd03039">
    <property type="entry name" value="GST_N_Sigma_like"/>
    <property type="match status" value="1"/>
</dbReference>
<dbReference type="Gene3D" id="3.40.30.10">
    <property type="entry name" value="Glutaredoxin"/>
    <property type="match status" value="1"/>
</dbReference>
<evidence type="ECO:0000256" key="3">
    <source>
        <dbReference type="ARBA" id="ARBA00047960"/>
    </source>
</evidence>
<dbReference type="SUPFAM" id="SSF47616">
    <property type="entry name" value="GST C-terminal domain-like"/>
    <property type="match status" value="1"/>
</dbReference>
<feature type="domain" description="GST C-terminal" evidence="5">
    <location>
        <begin position="82"/>
        <end position="201"/>
    </location>
</feature>
<feature type="domain" description="GST N-terminal" evidence="4">
    <location>
        <begin position="3"/>
        <end position="80"/>
    </location>
</feature>
<dbReference type="GO" id="GO:0004364">
    <property type="term" value="F:glutathione transferase activity"/>
    <property type="evidence" value="ECO:0007669"/>
    <property type="project" value="UniProtKB-EC"/>
</dbReference>
<protein>
    <recommendedName>
        <fullName evidence="1">glutathione transferase</fullName>
        <ecNumber evidence="1">2.5.1.18</ecNumber>
    </recommendedName>
</protein>
<dbReference type="InterPro" id="IPR004045">
    <property type="entry name" value="Glutathione_S-Trfase_N"/>
</dbReference>
<evidence type="ECO:0000256" key="1">
    <source>
        <dbReference type="ARBA" id="ARBA00012452"/>
    </source>
</evidence>
<dbReference type="AlphaFoldDB" id="A0A6P5A513"/>
<comment type="catalytic activity">
    <reaction evidence="3">
        <text>RX + glutathione = an S-substituted glutathione + a halide anion + H(+)</text>
        <dbReference type="Rhea" id="RHEA:16437"/>
        <dbReference type="ChEBI" id="CHEBI:15378"/>
        <dbReference type="ChEBI" id="CHEBI:16042"/>
        <dbReference type="ChEBI" id="CHEBI:17792"/>
        <dbReference type="ChEBI" id="CHEBI:57925"/>
        <dbReference type="ChEBI" id="CHEBI:90779"/>
        <dbReference type="EC" id="2.5.1.18"/>
    </reaction>
</comment>
<dbReference type="InterPro" id="IPR040079">
    <property type="entry name" value="Glutathione_S-Trfase"/>
</dbReference>
<dbReference type="SUPFAM" id="SSF52833">
    <property type="entry name" value="Thioredoxin-like"/>
    <property type="match status" value="1"/>
</dbReference>
<gene>
    <name evidence="7" type="primary">LOC109485413</name>
</gene>
<dbReference type="GO" id="GO:0006749">
    <property type="term" value="P:glutathione metabolic process"/>
    <property type="evidence" value="ECO:0007669"/>
    <property type="project" value="TreeGrafter"/>
</dbReference>
<keyword evidence="6" id="KW-1185">Reference proteome</keyword>
<organism evidence="6 7">
    <name type="scientific">Branchiostoma belcheri</name>
    <name type="common">Amphioxus</name>
    <dbReference type="NCBI Taxonomy" id="7741"/>
    <lineage>
        <taxon>Eukaryota</taxon>
        <taxon>Metazoa</taxon>
        <taxon>Chordata</taxon>
        <taxon>Cephalochordata</taxon>
        <taxon>Leptocardii</taxon>
        <taxon>Amphioxiformes</taxon>
        <taxon>Branchiostomatidae</taxon>
        <taxon>Branchiostoma</taxon>
    </lineage>
</organism>
<dbReference type="PROSITE" id="PS50405">
    <property type="entry name" value="GST_CTER"/>
    <property type="match status" value="1"/>
</dbReference>
<name>A0A6P5A513_BRABE</name>
<sequence length="201" mass="22215">MAPKYKLTYFNVRGRAELARLIFAAAGVEFEDARVDGAQWAAIKETAPMGQLPLLEVDGKTMCQSTAIFRYAAKETGLSGKPGWEEAQADMLVCGMEDLFIKLVTAHFEKDEAKKEELKKELVTFVPQFFGNYEKLCGPDGFFVGSSLTYADLAFFAGTHNILKERADALENFPKLAKVIENVKDNKGVAAYIAERPDTAV</sequence>
<dbReference type="InterPro" id="IPR050213">
    <property type="entry name" value="GST_superfamily"/>
</dbReference>
<dbReference type="CDD" id="cd03192">
    <property type="entry name" value="GST_C_Sigma_like"/>
    <property type="match status" value="1"/>
</dbReference>
<evidence type="ECO:0000259" key="4">
    <source>
        <dbReference type="PROSITE" id="PS50404"/>
    </source>
</evidence>
<dbReference type="Proteomes" id="UP000515135">
    <property type="component" value="Unplaced"/>
</dbReference>
<dbReference type="FunFam" id="1.20.1050.10:FF:000030">
    <property type="entry name" value="Glutathione S-transferase S1"/>
    <property type="match status" value="1"/>
</dbReference>
<dbReference type="OrthoDB" id="414243at2759"/>
<dbReference type="Pfam" id="PF02798">
    <property type="entry name" value="GST_N"/>
    <property type="match status" value="1"/>
</dbReference>
<evidence type="ECO:0000313" key="6">
    <source>
        <dbReference type="Proteomes" id="UP000515135"/>
    </source>
</evidence>
<dbReference type="InterPro" id="IPR036249">
    <property type="entry name" value="Thioredoxin-like_sf"/>
</dbReference>
<dbReference type="SFLD" id="SFLDG00363">
    <property type="entry name" value="AMPS_(cytGST):_Alpha-__Mu-__Pi"/>
    <property type="match status" value="1"/>
</dbReference>
<dbReference type="RefSeq" id="XP_019644573.1">
    <property type="nucleotide sequence ID" value="XM_019789014.1"/>
</dbReference>
<dbReference type="Gene3D" id="1.20.1050.10">
    <property type="match status" value="1"/>
</dbReference>
<keyword evidence="2" id="KW-0808">Transferase</keyword>
<dbReference type="PANTHER" id="PTHR11571">
    <property type="entry name" value="GLUTATHIONE S-TRANSFERASE"/>
    <property type="match status" value="1"/>
</dbReference>
<dbReference type="FunFam" id="3.40.30.10:FF:000035">
    <property type="entry name" value="hematopoietic prostaglandin D synthase"/>
    <property type="match status" value="1"/>
</dbReference>
<dbReference type="Pfam" id="PF14497">
    <property type="entry name" value="GST_C_3"/>
    <property type="match status" value="1"/>
</dbReference>
<dbReference type="KEGG" id="bbel:109485413"/>
<proteinExistence type="predicted"/>
<dbReference type="InterPro" id="IPR036282">
    <property type="entry name" value="Glutathione-S-Trfase_C_sf"/>
</dbReference>
<dbReference type="InterPro" id="IPR004046">
    <property type="entry name" value="GST_C"/>
</dbReference>
<accession>A0A6P5A513</accession>
<dbReference type="PROSITE" id="PS50404">
    <property type="entry name" value="GST_NTER"/>
    <property type="match status" value="1"/>
</dbReference>
<reference evidence="7" key="1">
    <citation type="submission" date="2025-08" db="UniProtKB">
        <authorList>
            <consortium name="RefSeq"/>
        </authorList>
    </citation>
    <scope>IDENTIFICATION</scope>
    <source>
        <tissue evidence="7">Gonad</tissue>
    </source>
</reference>
<evidence type="ECO:0000256" key="2">
    <source>
        <dbReference type="ARBA" id="ARBA00022679"/>
    </source>
</evidence>